<reference evidence="8" key="1">
    <citation type="submission" date="2019-08" db="EMBL/GenBank/DDBJ databases">
        <authorList>
            <person name="Kucharzyk K."/>
            <person name="Murdoch R.W."/>
            <person name="Higgins S."/>
            <person name="Loffler F."/>
        </authorList>
    </citation>
    <scope>NUCLEOTIDE SEQUENCE</scope>
</reference>
<comment type="caution">
    <text evidence="8">The sequence shown here is derived from an EMBL/GenBank/DDBJ whole genome shotgun (WGS) entry which is preliminary data.</text>
</comment>
<dbReference type="GO" id="GO:0020037">
    <property type="term" value="F:heme binding"/>
    <property type="evidence" value="ECO:0007669"/>
    <property type="project" value="TreeGrafter"/>
</dbReference>
<evidence type="ECO:0000256" key="1">
    <source>
        <dbReference type="ARBA" id="ARBA00004651"/>
    </source>
</evidence>
<dbReference type="PANTHER" id="PTHR30485">
    <property type="entry name" value="NI/FE-HYDROGENASE 1 B-TYPE CYTOCHROME SUBUNIT"/>
    <property type="match status" value="1"/>
</dbReference>
<evidence type="ECO:0000256" key="6">
    <source>
        <dbReference type="SAM" id="Phobius"/>
    </source>
</evidence>
<protein>
    <recommendedName>
        <fullName evidence="7">Cytochrome b561 bacterial/Ni-hydrogenase domain-containing protein</fullName>
    </recommendedName>
</protein>
<name>A0A645I106_9ZZZZ</name>
<evidence type="ECO:0000259" key="7">
    <source>
        <dbReference type="Pfam" id="PF01292"/>
    </source>
</evidence>
<evidence type="ECO:0000256" key="5">
    <source>
        <dbReference type="ARBA" id="ARBA00023136"/>
    </source>
</evidence>
<keyword evidence="3 6" id="KW-0812">Transmembrane</keyword>
<evidence type="ECO:0000256" key="4">
    <source>
        <dbReference type="ARBA" id="ARBA00022989"/>
    </source>
</evidence>
<keyword evidence="2" id="KW-1003">Cell membrane</keyword>
<dbReference type="EMBL" id="VSSQ01103726">
    <property type="protein sequence ID" value="MPN44536.1"/>
    <property type="molecule type" value="Genomic_DNA"/>
</dbReference>
<feature type="domain" description="Cytochrome b561 bacterial/Ni-hydrogenase" evidence="7">
    <location>
        <begin position="37"/>
        <end position="128"/>
    </location>
</feature>
<keyword evidence="4 6" id="KW-1133">Transmembrane helix</keyword>
<organism evidence="8">
    <name type="scientific">bioreactor metagenome</name>
    <dbReference type="NCBI Taxonomy" id="1076179"/>
    <lineage>
        <taxon>unclassified sequences</taxon>
        <taxon>metagenomes</taxon>
        <taxon>ecological metagenomes</taxon>
    </lineage>
</organism>
<evidence type="ECO:0000256" key="2">
    <source>
        <dbReference type="ARBA" id="ARBA00022475"/>
    </source>
</evidence>
<feature type="transmembrane region" description="Helical" evidence="6">
    <location>
        <begin position="150"/>
        <end position="168"/>
    </location>
</feature>
<evidence type="ECO:0000256" key="3">
    <source>
        <dbReference type="ARBA" id="ARBA00022692"/>
    </source>
</evidence>
<dbReference type="Pfam" id="PF01292">
    <property type="entry name" value="Ni_hydr_CYTB"/>
    <property type="match status" value="1"/>
</dbReference>
<dbReference type="InterPro" id="IPR011577">
    <property type="entry name" value="Cyt_b561_bac/Ni-Hgenase"/>
</dbReference>
<feature type="transmembrane region" description="Helical" evidence="6">
    <location>
        <begin position="44"/>
        <end position="65"/>
    </location>
</feature>
<gene>
    <name evidence="8" type="ORF">SDC9_192101</name>
</gene>
<dbReference type="SUPFAM" id="SSF81342">
    <property type="entry name" value="Transmembrane di-heme cytochromes"/>
    <property type="match status" value="1"/>
</dbReference>
<keyword evidence="5 6" id="KW-0472">Membrane</keyword>
<evidence type="ECO:0000313" key="8">
    <source>
        <dbReference type="EMBL" id="MPN44536.1"/>
    </source>
</evidence>
<comment type="subcellular location">
    <subcellularLocation>
        <location evidence="1">Cell membrane</location>
        <topology evidence="1">Multi-pass membrane protein</topology>
    </subcellularLocation>
</comment>
<dbReference type="GO" id="GO:0009055">
    <property type="term" value="F:electron transfer activity"/>
    <property type="evidence" value="ECO:0007669"/>
    <property type="project" value="InterPro"/>
</dbReference>
<feature type="transmembrane region" description="Helical" evidence="6">
    <location>
        <begin position="98"/>
        <end position="116"/>
    </location>
</feature>
<dbReference type="PANTHER" id="PTHR30485:SF2">
    <property type="entry name" value="BLL0597 PROTEIN"/>
    <property type="match status" value="1"/>
</dbReference>
<dbReference type="InterPro" id="IPR016174">
    <property type="entry name" value="Di-haem_cyt_TM"/>
</dbReference>
<dbReference type="AlphaFoldDB" id="A0A645I106"/>
<dbReference type="InterPro" id="IPR051542">
    <property type="entry name" value="Hydrogenase_cytochrome"/>
</dbReference>
<dbReference type="GO" id="GO:0022904">
    <property type="term" value="P:respiratory electron transport chain"/>
    <property type="evidence" value="ECO:0007669"/>
    <property type="project" value="InterPro"/>
</dbReference>
<dbReference type="Gene3D" id="1.20.950.20">
    <property type="entry name" value="Transmembrane di-heme cytochromes, Chain C"/>
    <property type="match status" value="1"/>
</dbReference>
<proteinExistence type="predicted"/>
<sequence>MIVVRTVWGLIGSPSARFSHFIRGPRAILAYLQGHWQGVGHNPLGALSVIALLLLVGAQATTGLFTNDDITFEGPLAGLVSKETSDSLLGVHVQLQNILIGLVVLHLLAIVFYALVKRDNLVRPMVTGWRPLAPDAAPVSHPPFSARRSATAFVIALSVAVLTVLAASGELANLTGTPAVAAPTTPAW</sequence>
<accession>A0A645I106</accession>
<dbReference type="GO" id="GO:0005886">
    <property type="term" value="C:plasma membrane"/>
    <property type="evidence" value="ECO:0007669"/>
    <property type="project" value="UniProtKB-SubCell"/>
</dbReference>